<sequence>MRSPRTAARPAPAPHAAPHSPADRDAITVEIGYALLTGAVLAGLAFAAVSTAAALLPLPGAVAGALSYGGGVASVGIFLVRVVLVLHRFGREPARPGLRDRLRVRRAGRAGR</sequence>
<evidence type="ECO:0000313" key="3">
    <source>
        <dbReference type="EMBL" id="GLF97089.1"/>
    </source>
</evidence>
<accession>A0ABQ5P3F9</accession>
<feature type="compositionally biased region" description="Low complexity" evidence="1">
    <location>
        <begin position="1"/>
        <end position="20"/>
    </location>
</feature>
<proteinExistence type="predicted"/>
<evidence type="ECO:0008006" key="5">
    <source>
        <dbReference type="Google" id="ProtNLM"/>
    </source>
</evidence>
<comment type="caution">
    <text evidence="3">The sequence shown here is derived from an EMBL/GenBank/DDBJ whole genome shotgun (WGS) entry which is preliminary data.</text>
</comment>
<feature type="region of interest" description="Disordered" evidence="1">
    <location>
        <begin position="1"/>
        <end position="22"/>
    </location>
</feature>
<evidence type="ECO:0000256" key="1">
    <source>
        <dbReference type="SAM" id="MobiDB-lite"/>
    </source>
</evidence>
<protein>
    <recommendedName>
        <fullName evidence="5">Integral membrane protein</fullName>
    </recommendedName>
</protein>
<feature type="transmembrane region" description="Helical" evidence="2">
    <location>
        <begin position="33"/>
        <end position="56"/>
    </location>
</feature>
<dbReference type="EMBL" id="BSBI01000009">
    <property type="protein sequence ID" value="GLF97089.1"/>
    <property type="molecule type" value="Genomic_DNA"/>
</dbReference>
<evidence type="ECO:0000313" key="4">
    <source>
        <dbReference type="Proteomes" id="UP001291653"/>
    </source>
</evidence>
<keyword evidence="2" id="KW-1133">Transmembrane helix</keyword>
<evidence type="ECO:0000256" key="2">
    <source>
        <dbReference type="SAM" id="Phobius"/>
    </source>
</evidence>
<dbReference type="InterPro" id="IPR046295">
    <property type="entry name" value="DUF6332"/>
</dbReference>
<organism evidence="3 4">
    <name type="scientific">Streptomyces yaizuensis</name>
    <dbReference type="NCBI Taxonomy" id="2989713"/>
    <lineage>
        <taxon>Bacteria</taxon>
        <taxon>Bacillati</taxon>
        <taxon>Actinomycetota</taxon>
        <taxon>Actinomycetes</taxon>
        <taxon>Kitasatosporales</taxon>
        <taxon>Streptomycetaceae</taxon>
        <taxon>Streptomyces</taxon>
    </lineage>
</organism>
<reference evidence="3 4" key="1">
    <citation type="submission" date="2022-10" db="EMBL/GenBank/DDBJ databases">
        <title>Draft genome sequence of Streptomyces sp. YSPA8.</title>
        <authorList>
            <person name="Moriuchi R."/>
            <person name="Dohra H."/>
            <person name="Yamamura H."/>
            <person name="Kodani S."/>
        </authorList>
    </citation>
    <scope>NUCLEOTIDE SEQUENCE [LARGE SCALE GENOMIC DNA]</scope>
    <source>
        <strain evidence="3 4">YSPA8</strain>
    </source>
</reference>
<keyword evidence="4" id="KW-1185">Reference proteome</keyword>
<keyword evidence="2" id="KW-0812">Transmembrane</keyword>
<dbReference type="Proteomes" id="UP001291653">
    <property type="component" value="Unassembled WGS sequence"/>
</dbReference>
<feature type="transmembrane region" description="Helical" evidence="2">
    <location>
        <begin position="62"/>
        <end position="86"/>
    </location>
</feature>
<dbReference type="Pfam" id="PF19857">
    <property type="entry name" value="DUF6332"/>
    <property type="match status" value="1"/>
</dbReference>
<dbReference type="RefSeq" id="WP_323449092.1">
    <property type="nucleotide sequence ID" value="NZ_BSBI01000009.1"/>
</dbReference>
<gene>
    <name evidence="3" type="ORF">SYYSPA8_22350</name>
</gene>
<keyword evidence="2" id="KW-0472">Membrane</keyword>
<name>A0ABQ5P3F9_9ACTN</name>